<feature type="domain" description="Glucose/Sorbosone dehydrogenase" evidence="1">
    <location>
        <begin position="197"/>
        <end position="383"/>
    </location>
</feature>
<dbReference type="Pfam" id="PF07995">
    <property type="entry name" value="GSDH"/>
    <property type="match status" value="1"/>
</dbReference>
<gene>
    <name evidence="2" type="ORF">GTP46_14365</name>
</gene>
<dbReference type="InterPro" id="IPR011042">
    <property type="entry name" value="6-blade_b-propeller_TolB-like"/>
</dbReference>
<evidence type="ECO:0000313" key="2">
    <source>
        <dbReference type="EMBL" id="MYM23835.1"/>
    </source>
</evidence>
<dbReference type="InterPro" id="IPR011041">
    <property type="entry name" value="Quinoprot_gluc/sorb_DH_b-prop"/>
</dbReference>
<organism evidence="2 3">
    <name type="scientific">Duganella flavida</name>
    <dbReference type="NCBI Taxonomy" id="2692175"/>
    <lineage>
        <taxon>Bacteria</taxon>
        <taxon>Pseudomonadati</taxon>
        <taxon>Pseudomonadota</taxon>
        <taxon>Betaproteobacteria</taxon>
        <taxon>Burkholderiales</taxon>
        <taxon>Oxalobacteraceae</taxon>
        <taxon>Telluria group</taxon>
        <taxon>Duganella</taxon>
    </lineage>
</organism>
<evidence type="ECO:0000259" key="1">
    <source>
        <dbReference type="Pfam" id="PF07995"/>
    </source>
</evidence>
<dbReference type="Gene3D" id="2.120.10.30">
    <property type="entry name" value="TolB, C-terminal domain"/>
    <property type="match status" value="1"/>
</dbReference>
<evidence type="ECO:0000313" key="3">
    <source>
        <dbReference type="Proteomes" id="UP000479335"/>
    </source>
</evidence>
<dbReference type="EMBL" id="WWCN01000008">
    <property type="protein sequence ID" value="MYM23835.1"/>
    <property type="molecule type" value="Genomic_DNA"/>
</dbReference>
<dbReference type="PANTHER" id="PTHR19328">
    <property type="entry name" value="HEDGEHOG-INTERACTING PROTEIN"/>
    <property type="match status" value="1"/>
</dbReference>
<protein>
    <submittedName>
        <fullName evidence="2">Glucose dehydrogenase</fullName>
    </submittedName>
</protein>
<dbReference type="AlphaFoldDB" id="A0A6L8K9W3"/>
<accession>A0A6L8K9W3</accession>
<reference evidence="2 3" key="1">
    <citation type="submission" date="2019-12" db="EMBL/GenBank/DDBJ databases">
        <title>Novel species isolated from a subtropical stream in China.</title>
        <authorList>
            <person name="Lu H."/>
        </authorList>
    </citation>
    <scope>NUCLEOTIDE SEQUENCE [LARGE SCALE GENOMIC DNA]</scope>
    <source>
        <strain evidence="2 3">FT135W</strain>
    </source>
</reference>
<dbReference type="PANTHER" id="PTHR19328:SF53">
    <property type="entry name" value="MEMBRANE PROTEIN"/>
    <property type="match status" value="1"/>
</dbReference>
<name>A0A6L8K9W3_9BURK</name>
<dbReference type="Proteomes" id="UP000479335">
    <property type="component" value="Unassembled WGS sequence"/>
</dbReference>
<proteinExistence type="predicted"/>
<comment type="caution">
    <text evidence="2">The sequence shown here is derived from an EMBL/GenBank/DDBJ whole genome shotgun (WGS) entry which is preliminary data.</text>
</comment>
<sequence>MLAVPAHAADCGGFPQLEVATPPGFCAAVVADGFKFPRGIQPLPNGDIVIVDMRNWEPGRGSIWLLKPSGGKYDRLRLLGGLDRPNGITLGPDGLLYVGLVHRIIRFDPRKPEVVEDVIGGQSGVAPLPGLGRHLLTTMRFNAQGDLYVNVGSASDHCEDEKGNAPLPSQRCAEAEGPQALGVIRKYKMRWPQGMVASWENYASGLRNSMALALHPVSGALWQADNGRDAIQAAMPKLANDNELPHDELNLVRRGANYGWPYCYDDNRASPEYPSAVCLKYEAPLRLLPAHAAPLGMTFYTAARYPALYKNSLIIGFHGYRDHGHRLVALLPDNKGQPLGKMVELIGDWSHKDKQGMGAPVDIKQGPDGNVYLVEDRTGRVVRLQYTAQAPR</sequence>
<dbReference type="SUPFAM" id="SSF50952">
    <property type="entry name" value="Soluble quinoprotein glucose dehydrogenase"/>
    <property type="match status" value="1"/>
</dbReference>
<dbReference type="InterPro" id="IPR012938">
    <property type="entry name" value="Glc/Sorbosone_DH"/>
</dbReference>
<keyword evidence="3" id="KW-1185">Reference proteome</keyword>